<accession>A0A813R704</accession>
<feature type="compositionally biased region" description="Low complexity" evidence="4">
    <location>
        <begin position="1078"/>
        <end position="1091"/>
    </location>
</feature>
<keyword evidence="8" id="KW-1185">Reference proteome</keyword>
<feature type="coiled-coil region" evidence="3">
    <location>
        <begin position="332"/>
        <end position="370"/>
    </location>
</feature>
<sequence>MVRTIINTTSSNNLKQQQQEQLNKIKNLSSPLSLMLNKRWNNNNNNNNQNFKEENLNTIMLSILSDQNDNNNDCTLSPFLFEHKIRKQLSTSSRFYDLLTKNFTNYYQNIDDKIHENDDYLKNENNQFIEHDLIMKKKYRNSWPTMLNKQSTIACLSKSFDILNKLNNVNHNQQFDDNDTKLTFNKYKRPLPWSSNDKTNSFSSKTISNYTHQFVNENIIEKLVTSNKTKDSRIINTSLSCDLSSQQKDYVTLVRELAQLREQLTEKEDEVNELKAERNNTRLLLEHLEQLVARHERSLRMTVLKRQPQGVSSEVEVLKALKSLFEHHKALDEKVRERLRVAMERNTQLEEELERTKNDLMNVRESTQSKVIDINQLKNLSNGTIDPDSLTGKLIEMQELMDKQCNELVSSRSRVHELTNRNKELEEKLYMIQRELTHTQEQTTKYQRDLKESQAQKEDQEERITTLEKRYLNIQKETTHITEFNNRLENELATKETQLIHAEERYQALHEKYDSLEQKIQRYTEYEQSSAVQQPSSSSETVPLSASTITTTSASNEFQRSYLQNTQSNNNDDKLHQLQSEFDDLKIELTRARQREKVTDEHSNRLSATIDKLLAESNERLQTQLRERMQALEEKNQLVQECEKLKKQLDDTQSERTKLLDDIEKLKTELDLVKKDLQRFQQKTMSFEPQTTNTVSTVPTITTSSTNMNNSTTVISSSLPTLNSINVSLSAIPSTITTNTSLYSTPPSIDFYSESLIRRPPPPSIQQRTVKTTNDIYKPSDITDWDNIDQAQVINDVRLAFESSDVELTTDDEDSLYQHSIDVLPSATSGQQLAHYHHPGDAQTLALMLQEQLDAINNEIRMIQAEKVDAELRAEELESRVGTNVTLIGYHMDDDVNNQDIITNGISNAHHIHPSHRHLRNSPPPPASGHSTPRTSPTKPYKFATTPSGISSSHMYTYNVADSTMTSEPKTNDYQHYRRHSRSKDPTIPYKTDFGTPSRFIKCESSPPTTPPRGSATTAIPTTNMIRTTTPHHHYHQQHYQIASSIHNQYRANTTTSSHEDIRPHFSTPSTTGNTTHQDSPSPISSQNSSDDSMHSKNQQKKKGIRNSLGRLFGGARKPSIGTEKINSIQHQQLHQDYSSPYISRTFTHDSGNIDTNESSTGTLLSLGKIEFDRRIKKKQELLEDAIKSNRPFSSWDGATVVAWLELSLSMPAWYVAACRANVKSGAIMSELNEEEIQRQIGISNPLHRLKLRLAIQEIMNLTSPEGPRTSVTSLAFGEMNHEWIGNEWLPSIGLPQYRSYFMECLVDARMLEHLNKKDLSKQLKMVDSFHRTSFHYGVMVLKRINYDKKELDRRREESLNENQDVFIWSNERVIHWLQTISGLKEYANNLIETGIHGGLIALDETFEANSMALALQIPNTQTQARQILEREFRLLLANGTDRKMDDIERLKLKRGSSLFQKKFRDVSKSKQSNGEINGNNIVTNSPVDKINGSNAIIIDTNLITTNNNDNHVDSSIKIE</sequence>
<dbReference type="Gene3D" id="1.10.150.50">
    <property type="entry name" value="Transcription Factor, Ets-1"/>
    <property type="match status" value="3"/>
</dbReference>
<evidence type="ECO:0000256" key="1">
    <source>
        <dbReference type="ARBA" id="ARBA00022737"/>
    </source>
</evidence>
<dbReference type="InterPro" id="IPR001660">
    <property type="entry name" value="SAM"/>
</dbReference>
<feature type="compositionally biased region" description="Low complexity" evidence="4">
    <location>
        <begin position="528"/>
        <end position="550"/>
    </location>
</feature>
<dbReference type="PANTHER" id="PTHR12587">
    <property type="entry name" value="LAR INTERACTING PROTEIN LIP -RELATED PROTEIN"/>
    <property type="match status" value="1"/>
</dbReference>
<feature type="region of interest" description="Disordered" evidence="4">
    <location>
        <begin position="912"/>
        <end position="947"/>
    </location>
</feature>
<dbReference type="Proteomes" id="UP000663829">
    <property type="component" value="Unassembled WGS sequence"/>
</dbReference>
<organism evidence="6 8">
    <name type="scientific">Didymodactylos carnosus</name>
    <dbReference type="NCBI Taxonomy" id="1234261"/>
    <lineage>
        <taxon>Eukaryota</taxon>
        <taxon>Metazoa</taxon>
        <taxon>Spiralia</taxon>
        <taxon>Gnathifera</taxon>
        <taxon>Rotifera</taxon>
        <taxon>Eurotatoria</taxon>
        <taxon>Bdelloidea</taxon>
        <taxon>Philodinida</taxon>
        <taxon>Philodinidae</taxon>
        <taxon>Didymodactylos</taxon>
    </lineage>
</organism>
<dbReference type="CDD" id="cd09568">
    <property type="entry name" value="SAM_liprin-alpha1_2_3_4_repeat3"/>
    <property type="match status" value="1"/>
</dbReference>
<dbReference type="Pfam" id="PF00536">
    <property type="entry name" value="SAM_1"/>
    <property type="match status" value="2"/>
</dbReference>
<evidence type="ECO:0000313" key="6">
    <source>
        <dbReference type="EMBL" id="CAF0779616.1"/>
    </source>
</evidence>
<dbReference type="Pfam" id="PF25526">
    <property type="entry name" value="LIP-1"/>
    <property type="match status" value="1"/>
</dbReference>
<evidence type="ECO:0000259" key="5">
    <source>
        <dbReference type="PROSITE" id="PS50105"/>
    </source>
</evidence>
<evidence type="ECO:0000256" key="2">
    <source>
        <dbReference type="ARBA" id="ARBA00023054"/>
    </source>
</evidence>
<dbReference type="FunFam" id="1.10.150.50:FF:000004">
    <property type="entry name" value="PTPRF interacting protein alpha 1"/>
    <property type="match status" value="1"/>
</dbReference>
<keyword evidence="2 3" id="KW-0175">Coiled coil</keyword>
<reference evidence="6" key="1">
    <citation type="submission" date="2021-02" db="EMBL/GenBank/DDBJ databases">
        <authorList>
            <person name="Nowell W R."/>
        </authorList>
    </citation>
    <scope>NUCLEOTIDE SEQUENCE</scope>
</reference>
<dbReference type="OrthoDB" id="2132119at2759"/>
<feature type="region of interest" description="Disordered" evidence="4">
    <location>
        <begin position="1050"/>
        <end position="1120"/>
    </location>
</feature>
<dbReference type="CDD" id="cd09565">
    <property type="entry name" value="SAM_liprin-alpha1_2_3_4_repeat2"/>
    <property type="match status" value="1"/>
</dbReference>
<dbReference type="FunFam" id="1.10.150.50:FF:000002">
    <property type="entry name" value="PTPRF interacting protein alpha 1"/>
    <property type="match status" value="1"/>
</dbReference>
<dbReference type="InterPro" id="IPR029515">
    <property type="entry name" value="Liprin"/>
</dbReference>
<gene>
    <name evidence="6" type="ORF">GPM918_LOCUS2388</name>
    <name evidence="7" type="ORF">SRO942_LOCUS2388</name>
</gene>
<feature type="coiled-coil region" evidence="3">
    <location>
        <begin position="408"/>
        <end position="526"/>
    </location>
</feature>
<feature type="coiled-coil region" evidence="3">
    <location>
        <begin position="846"/>
        <end position="880"/>
    </location>
</feature>
<dbReference type="SUPFAM" id="SSF47769">
    <property type="entry name" value="SAM/Pointed domain"/>
    <property type="match status" value="3"/>
</dbReference>
<proteinExistence type="predicted"/>
<evidence type="ECO:0000313" key="7">
    <source>
        <dbReference type="EMBL" id="CAF3562633.1"/>
    </source>
</evidence>
<evidence type="ECO:0000256" key="3">
    <source>
        <dbReference type="SAM" id="Coils"/>
    </source>
</evidence>
<feature type="domain" description="SAM" evidence="5">
    <location>
        <begin position="1196"/>
        <end position="1262"/>
    </location>
</feature>
<protein>
    <recommendedName>
        <fullName evidence="5">SAM domain-containing protein</fullName>
    </recommendedName>
</protein>
<feature type="domain" description="SAM" evidence="5">
    <location>
        <begin position="1288"/>
        <end position="1345"/>
    </location>
</feature>
<dbReference type="GO" id="GO:0048786">
    <property type="term" value="C:presynaptic active zone"/>
    <property type="evidence" value="ECO:0007669"/>
    <property type="project" value="TreeGrafter"/>
</dbReference>
<feature type="region of interest" description="Disordered" evidence="4">
    <location>
        <begin position="967"/>
        <end position="1019"/>
    </location>
</feature>
<dbReference type="InterPro" id="IPR037621">
    <property type="entry name" value="LIP-1_SAM_2"/>
</dbReference>
<dbReference type="PANTHER" id="PTHR12587:SF20">
    <property type="entry name" value="LIPRIN-ALPHA, ISOFORM E"/>
    <property type="match status" value="1"/>
</dbReference>
<evidence type="ECO:0000313" key="8">
    <source>
        <dbReference type="Proteomes" id="UP000663829"/>
    </source>
</evidence>
<name>A0A813R704_9BILA</name>
<dbReference type="PROSITE" id="PS50105">
    <property type="entry name" value="SAM_DOMAIN"/>
    <property type="match status" value="3"/>
</dbReference>
<dbReference type="InterPro" id="IPR037622">
    <property type="entry name" value="LIP-1_SAM_3"/>
</dbReference>
<dbReference type="InterPro" id="IPR013761">
    <property type="entry name" value="SAM/pointed_sf"/>
</dbReference>
<evidence type="ECO:0000256" key="4">
    <source>
        <dbReference type="SAM" id="MobiDB-lite"/>
    </source>
</evidence>
<dbReference type="GO" id="GO:0050808">
    <property type="term" value="P:synapse organization"/>
    <property type="evidence" value="ECO:0007669"/>
    <property type="project" value="TreeGrafter"/>
</dbReference>
<dbReference type="Proteomes" id="UP000681722">
    <property type="component" value="Unassembled WGS sequence"/>
</dbReference>
<feature type="domain" description="SAM" evidence="5">
    <location>
        <begin position="1369"/>
        <end position="1439"/>
    </location>
</feature>
<dbReference type="EMBL" id="CAJNOQ010000265">
    <property type="protein sequence ID" value="CAF0779616.1"/>
    <property type="molecule type" value="Genomic_DNA"/>
</dbReference>
<dbReference type="EMBL" id="CAJOBC010000265">
    <property type="protein sequence ID" value="CAF3562633.1"/>
    <property type="molecule type" value="Genomic_DNA"/>
</dbReference>
<keyword evidence="1" id="KW-0677">Repeat</keyword>
<feature type="compositionally biased region" description="Polar residues" evidence="4">
    <location>
        <begin position="929"/>
        <end position="938"/>
    </location>
</feature>
<dbReference type="SMART" id="SM00454">
    <property type="entry name" value="SAM"/>
    <property type="match status" value="3"/>
</dbReference>
<comment type="caution">
    <text evidence="6">The sequence shown here is derived from an EMBL/GenBank/DDBJ whole genome shotgun (WGS) entry which is preliminary data.</text>
</comment>
<dbReference type="Pfam" id="PF07647">
    <property type="entry name" value="SAM_2"/>
    <property type="match status" value="1"/>
</dbReference>
<feature type="coiled-coil region" evidence="3">
    <location>
        <begin position="243"/>
        <end position="291"/>
    </location>
</feature>
<feature type="coiled-coil region" evidence="3">
    <location>
        <begin position="575"/>
        <end position="683"/>
    </location>
</feature>
<dbReference type="InterPro" id="IPR057892">
    <property type="entry name" value="LIP-1_CC2"/>
</dbReference>
<feature type="compositionally biased region" description="Polar residues" evidence="4">
    <location>
        <begin position="1067"/>
        <end position="1077"/>
    </location>
</feature>
<feature type="region of interest" description="Disordered" evidence="4">
    <location>
        <begin position="527"/>
        <end position="550"/>
    </location>
</feature>